<comment type="caution">
    <text evidence="2">The sequence shown here is derived from an EMBL/GenBank/DDBJ whole genome shotgun (WGS) entry which is preliminary data.</text>
</comment>
<keyword evidence="1" id="KW-1133">Transmembrane helix</keyword>
<gene>
    <name evidence="2" type="ORF">FJA49_17970</name>
</gene>
<protein>
    <submittedName>
        <fullName evidence="2">Uncharacterized protein</fullName>
    </submittedName>
</protein>
<dbReference type="EMBL" id="VFJE01000056">
    <property type="protein sequence ID" value="TPD66060.1"/>
    <property type="molecule type" value="Genomic_DNA"/>
</dbReference>
<evidence type="ECO:0000256" key="1">
    <source>
        <dbReference type="SAM" id="Phobius"/>
    </source>
</evidence>
<reference evidence="2 3" key="1">
    <citation type="submission" date="2019-06" db="EMBL/GenBank/DDBJ databases">
        <title>Flavobacterium sp. MaA-Y11 from geoumgang.</title>
        <authorList>
            <person name="Jeong S."/>
        </authorList>
    </citation>
    <scope>NUCLEOTIDE SEQUENCE [LARGE SCALE GENOMIC DNA]</scope>
    <source>
        <strain evidence="2 3">MaA-Y11</strain>
    </source>
</reference>
<organism evidence="2 3">
    <name type="scientific">Flavobacterium microcysteis</name>
    <dbReference type="NCBI Taxonomy" id="2596891"/>
    <lineage>
        <taxon>Bacteria</taxon>
        <taxon>Pseudomonadati</taxon>
        <taxon>Bacteroidota</taxon>
        <taxon>Flavobacteriia</taxon>
        <taxon>Flavobacteriales</taxon>
        <taxon>Flavobacteriaceae</taxon>
        <taxon>Flavobacterium</taxon>
    </lineage>
</organism>
<evidence type="ECO:0000313" key="2">
    <source>
        <dbReference type="EMBL" id="TPD66060.1"/>
    </source>
</evidence>
<dbReference type="RefSeq" id="WP_140002893.1">
    <property type="nucleotide sequence ID" value="NZ_VFJE01000056.1"/>
</dbReference>
<accession>A0A501PZR2</accession>
<keyword evidence="1" id="KW-0472">Membrane</keyword>
<reference evidence="2 3" key="2">
    <citation type="submission" date="2019-06" db="EMBL/GenBank/DDBJ databases">
        <authorList>
            <person name="Seo Y."/>
        </authorList>
    </citation>
    <scope>NUCLEOTIDE SEQUENCE [LARGE SCALE GENOMIC DNA]</scope>
    <source>
        <strain evidence="2 3">MaA-Y11</strain>
    </source>
</reference>
<dbReference type="Proteomes" id="UP000319175">
    <property type="component" value="Unassembled WGS sequence"/>
</dbReference>
<keyword evidence="3" id="KW-1185">Reference proteome</keyword>
<evidence type="ECO:0000313" key="3">
    <source>
        <dbReference type="Proteomes" id="UP000319175"/>
    </source>
</evidence>
<dbReference type="OrthoDB" id="1375632at2"/>
<sequence length="75" mass="8638">MKDSTLLSSFALLVFCILMIWLVRYLRADKIKRLEKEGLEVDFATQMNPWKAYLIGGCGAVIALLDIIRKLFYPN</sequence>
<keyword evidence="1" id="KW-0812">Transmembrane</keyword>
<dbReference type="AlphaFoldDB" id="A0A501PZR2"/>
<feature type="transmembrane region" description="Helical" evidence="1">
    <location>
        <begin position="52"/>
        <end position="72"/>
    </location>
</feature>
<name>A0A501PZR2_9FLAO</name>
<proteinExistence type="predicted"/>